<dbReference type="CDD" id="cd00143">
    <property type="entry name" value="PP2Cc"/>
    <property type="match status" value="1"/>
</dbReference>
<accession>A0A142KDZ3</accession>
<name>A0A142KDZ3_9ACTN</name>
<dbReference type="OrthoDB" id="9801841at2"/>
<dbReference type="Pfam" id="PF13672">
    <property type="entry name" value="PP2C_2"/>
    <property type="match status" value="1"/>
</dbReference>
<evidence type="ECO:0000259" key="1">
    <source>
        <dbReference type="PROSITE" id="PS51746"/>
    </source>
</evidence>
<dbReference type="KEGG" id="aaci:ASQ49_11840"/>
<sequence length="301" mass="30907">MTTSDIGSATPHGTARIRISQAAGARADIGVATDVGLRHPTNQDFAAVDVDRDGCHVVLVVADGVSSTDGAEDAARTAATTACDYLTAALAQGLPVSDDAVISLFGRAVQRAHQAVVDNPAPEGTGACTLVSAICSVDRILVANVGDTRAYWFPADGAARRLTVDDSVAQAQIDMGMSREEAEAGAGAHAITKWIGARATDLEPRVLSIRPRMPGWVMVCSDGLWNHVPDPTDLAGVVGHYAAAAAPGADGRPDPDAVAAALTEFANAQGGFDNVTVALWRADDVPVRPEASPSSPDAPVE</sequence>
<gene>
    <name evidence="3" type="ORF">A8L58_02845</name>
    <name evidence="2" type="ORF">AXH35_01375</name>
</gene>
<dbReference type="PROSITE" id="PS51746">
    <property type="entry name" value="PPM_2"/>
    <property type="match status" value="1"/>
</dbReference>
<dbReference type="EMBL" id="CP015970">
    <property type="protein sequence ID" value="AOZ45822.1"/>
    <property type="molecule type" value="Genomic_DNA"/>
</dbReference>
<evidence type="ECO:0000313" key="3">
    <source>
        <dbReference type="EMBL" id="AOZ45822.1"/>
    </source>
</evidence>
<evidence type="ECO:0000313" key="5">
    <source>
        <dbReference type="Proteomes" id="UP000178666"/>
    </source>
</evidence>
<proteinExistence type="predicted"/>
<evidence type="ECO:0000313" key="2">
    <source>
        <dbReference type="EMBL" id="AMS04331.1"/>
    </source>
</evidence>
<dbReference type="InterPro" id="IPR001932">
    <property type="entry name" value="PPM-type_phosphatase-like_dom"/>
</dbReference>
<dbReference type="SUPFAM" id="SSF81606">
    <property type="entry name" value="PP2C-like"/>
    <property type="match status" value="1"/>
</dbReference>
<organism evidence="2 4">
    <name type="scientific">Acidipropionibacterium acidipropionici</name>
    <dbReference type="NCBI Taxonomy" id="1748"/>
    <lineage>
        <taxon>Bacteria</taxon>
        <taxon>Bacillati</taxon>
        <taxon>Actinomycetota</taxon>
        <taxon>Actinomycetes</taxon>
        <taxon>Propionibacteriales</taxon>
        <taxon>Propionibacteriaceae</taxon>
        <taxon>Acidipropionibacterium</taxon>
    </lineage>
</organism>
<dbReference type="AlphaFoldDB" id="A0A142KDZ3"/>
<dbReference type="SMART" id="SM00332">
    <property type="entry name" value="PP2Cc"/>
    <property type="match status" value="1"/>
</dbReference>
<dbReference type="Gene3D" id="3.60.40.10">
    <property type="entry name" value="PPM-type phosphatase domain"/>
    <property type="match status" value="1"/>
</dbReference>
<feature type="domain" description="PPM-type phosphatase" evidence="1">
    <location>
        <begin position="28"/>
        <end position="282"/>
    </location>
</feature>
<dbReference type="Proteomes" id="UP000178666">
    <property type="component" value="Chromosome"/>
</dbReference>
<protein>
    <submittedName>
        <fullName evidence="2">Protein phosphatase</fullName>
    </submittedName>
</protein>
<keyword evidence="5" id="KW-1185">Reference proteome</keyword>
<reference evidence="3 5" key="1">
    <citation type="journal article" date="2016" name="Plant Dis.">
        <title>Improved production of propionic acid using genome shuffling.</title>
        <authorList>
            <person name="Luna-Flores C.H."/>
            <person name="Palfreyman R.W."/>
            <person name="Kromer J.O."/>
            <person name="Nielsen L.K."/>
            <person name="Marcellin E."/>
        </authorList>
    </citation>
    <scope>NUCLEOTIDE SEQUENCE [LARGE SCALE GENOMIC DNA]</scope>
    <source>
        <strain evidence="3 5">F3E8</strain>
    </source>
</reference>
<dbReference type="SMART" id="SM00331">
    <property type="entry name" value="PP2C_SIG"/>
    <property type="match status" value="1"/>
</dbReference>
<evidence type="ECO:0000313" key="4">
    <source>
        <dbReference type="Proteomes" id="UP000075221"/>
    </source>
</evidence>
<dbReference type="Proteomes" id="UP000075221">
    <property type="component" value="Chromosome"/>
</dbReference>
<dbReference type="EMBL" id="CP014352">
    <property type="protein sequence ID" value="AMS04331.1"/>
    <property type="molecule type" value="Genomic_DNA"/>
</dbReference>
<reference evidence="2 4" key="2">
    <citation type="submission" date="2016-02" db="EMBL/GenBank/DDBJ databases">
        <title>Complete Genome Sequence of Propionibacterium acidipropionici ATCC 55737.</title>
        <authorList>
            <person name="Luna Flores C.H."/>
            <person name="Nielsen L.K."/>
            <person name="Marcellin E."/>
        </authorList>
    </citation>
    <scope>NUCLEOTIDE SEQUENCE [LARGE SCALE GENOMIC DNA]</scope>
    <source>
        <strain evidence="2 4">ATCC 55737</strain>
    </source>
</reference>
<dbReference type="InterPro" id="IPR036457">
    <property type="entry name" value="PPM-type-like_dom_sf"/>
</dbReference>